<feature type="region of interest" description="Disordered" evidence="1">
    <location>
        <begin position="189"/>
        <end position="215"/>
    </location>
</feature>
<gene>
    <name evidence="2" type="ORF">CC86DRAFT_179572</name>
</gene>
<feature type="compositionally biased region" description="Basic and acidic residues" evidence="1">
    <location>
        <begin position="201"/>
        <end position="215"/>
    </location>
</feature>
<dbReference type="EMBL" id="MU006220">
    <property type="protein sequence ID" value="KAF2830039.1"/>
    <property type="molecule type" value="Genomic_DNA"/>
</dbReference>
<name>A0A6A7ABF4_9PLEO</name>
<keyword evidence="3" id="KW-1185">Reference proteome</keyword>
<organism evidence="2 3">
    <name type="scientific">Ophiobolus disseminans</name>
    <dbReference type="NCBI Taxonomy" id="1469910"/>
    <lineage>
        <taxon>Eukaryota</taxon>
        <taxon>Fungi</taxon>
        <taxon>Dikarya</taxon>
        <taxon>Ascomycota</taxon>
        <taxon>Pezizomycotina</taxon>
        <taxon>Dothideomycetes</taxon>
        <taxon>Pleosporomycetidae</taxon>
        <taxon>Pleosporales</taxon>
        <taxon>Pleosporineae</taxon>
        <taxon>Phaeosphaeriaceae</taxon>
        <taxon>Ophiobolus</taxon>
    </lineage>
</organism>
<dbReference type="AlphaFoldDB" id="A0A6A7ABF4"/>
<accession>A0A6A7ABF4</accession>
<reference evidence="2" key="1">
    <citation type="journal article" date="2020" name="Stud. Mycol.">
        <title>101 Dothideomycetes genomes: a test case for predicting lifestyles and emergence of pathogens.</title>
        <authorList>
            <person name="Haridas S."/>
            <person name="Albert R."/>
            <person name="Binder M."/>
            <person name="Bloem J."/>
            <person name="Labutti K."/>
            <person name="Salamov A."/>
            <person name="Andreopoulos B."/>
            <person name="Baker S."/>
            <person name="Barry K."/>
            <person name="Bills G."/>
            <person name="Bluhm B."/>
            <person name="Cannon C."/>
            <person name="Castanera R."/>
            <person name="Culley D."/>
            <person name="Daum C."/>
            <person name="Ezra D."/>
            <person name="Gonzalez J."/>
            <person name="Henrissat B."/>
            <person name="Kuo A."/>
            <person name="Liang C."/>
            <person name="Lipzen A."/>
            <person name="Lutzoni F."/>
            <person name="Magnuson J."/>
            <person name="Mondo S."/>
            <person name="Nolan M."/>
            <person name="Ohm R."/>
            <person name="Pangilinan J."/>
            <person name="Park H.-J."/>
            <person name="Ramirez L."/>
            <person name="Alfaro M."/>
            <person name="Sun H."/>
            <person name="Tritt A."/>
            <person name="Yoshinaga Y."/>
            <person name="Zwiers L.-H."/>
            <person name="Turgeon B."/>
            <person name="Goodwin S."/>
            <person name="Spatafora J."/>
            <person name="Crous P."/>
            <person name="Grigoriev I."/>
        </authorList>
    </citation>
    <scope>NUCLEOTIDE SEQUENCE</scope>
    <source>
        <strain evidence="2">CBS 113818</strain>
    </source>
</reference>
<evidence type="ECO:0000313" key="2">
    <source>
        <dbReference type="EMBL" id="KAF2830039.1"/>
    </source>
</evidence>
<evidence type="ECO:0000313" key="3">
    <source>
        <dbReference type="Proteomes" id="UP000799424"/>
    </source>
</evidence>
<sequence length="215" mass="24779">MKVSRVRALKWWWWRSSDRSDVFAVQRRSQRPLSSCNTCFTTNPMAVPLQLPFRSTPNYSPAKMLSLRPNECHENARWYLKLQSKTEQRHAPKVKNIVETTGNQRRQTHNVSDPIIVTYILPHCIGQREREEKKDCSHEHQGLVRSGRSGPYNCGDITTRYPRRGKSRNCCWRVIARYACVTKSGAVLSSDETASAGPGKTKMEENVDRIDTRES</sequence>
<proteinExistence type="predicted"/>
<protein>
    <submittedName>
        <fullName evidence="2">Uncharacterized protein</fullName>
    </submittedName>
</protein>
<dbReference type="Proteomes" id="UP000799424">
    <property type="component" value="Unassembled WGS sequence"/>
</dbReference>
<evidence type="ECO:0000256" key="1">
    <source>
        <dbReference type="SAM" id="MobiDB-lite"/>
    </source>
</evidence>